<proteinExistence type="inferred from homology"/>
<dbReference type="Pfam" id="PF03663">
    <property type="entry name" value="Glyco_hydro_76"/>
    <property type="match status" value="1"/>
</dbReference>
<keyword evidence="9" id="KW-0472">Membrane</keyword>
<keyword evidence="4 10" id="KW-0732">Signal</keyword>
<dbReference type="InterPro" id="IPR008928">
    <property type="entry name" value="6-hairpin_glycosidase_sf"/>
</dbReference>
<dbReference type="PIRSF" id="PIRSF016302">
    <property type="entry name" value="Man_a_manosd"/>
    <property type="match status" value="1"/>
</dbReference>
<keyword evidence="7" id="KW-0326">Glycosidase</keyword>
<dbReference type="AlphaFoldDB" id="A0A317X3D2"/>
<evidence type="ECO:0000313" key="12">
    <source>
        <dbReference type="Proteomes" id="UP000246702"/>
    </source>
</evidence>
<evidence type="ECO:0000256" key="9">
    <source>
        <dbReference type="SAM" id="Phobius"/>
    </source>
</evidence>
<dbReference type="GeneID" id="37111185"/>
<evidence type="ECO:0000256" key="6">
    <source>
        <dbReference type="ARBA" id="ARBA00023180"/>
    </source>
</evidence>
<comment type="caution">
    <text evidence="11">The sequence shown here is derived from an EMBL/GenBank/DDBJ whole genome shotgun (WGS) entry which is preliminary data.</text>
</comment>
<evidence type="ECO:0000256" key="10">
    <source>
        <dbReference type="SAM" id="SignalP"/>
    </source>
</evidence>
<dbReference type="PANTHER" id="PTHR12145:SF37">
    <property type="entry name" value="MANNAN ENDO-1,6-ALPHA-MANNOSIDASE"/>
    <property type="match status" value="1"/>
</dbReference>
<keyword evidence="9" id="KW-1133">Transmembrane helix</keyword>
<evidence type="ECO:0000313" key="11">
    <source>
        <dbReference type="EMBL" id="PWY93073.1"/>
    </source>
</evidence>
<evidence type="ECO:0000256" key="3">
    <source>
        <dbReference type="ARBA" id="ARBA00012350"/>
    </source>
</evidence>
<dbReference type="Gene3D" id="1.50.10.20">
    <property type="match status" value="1"/>
</dbReference>
<dbReference type="InterPro" id="IPR014480">
    <property type="entry name" value="Mannan-1_6-alpha_mannosidase"/>
</dbReference>
<dbReference type="InterPro" id="IPR005198">
    <property type="entry name" value="Glyco_hydro_76"/>
</dbReference>
<keyword evidence="9" id="KW-0812">Transmembrane</keyword>
<feature type="chain" id="PRO_5016466157" description="mannan endo-1,6-alpha-mannosidase" evidence="10">
    <location>
        <begin position="16"/>
        <end position="518"/>
    </location>
</feature>
<dbReference type="STRING" id="1450535.A0A317X3D2"/>
<keyword evidence="5" id="KW-0378">Hydrolase</keyword>
<gene>
    <name evidence="11" type="ORF">BO94DRAFT_487579</name>
</gene>
<evidence type="ECO:0000256" key="8">
    <source>
        <dbReference type="SAM" id="MobiDB-lite"/>
    </source>
</evidence>
<accession>A0A317X3D2</accession>
<evidence type="ECO:0000256" key="2">
    <source>
        <dbReference type="ARBA" id="ARBA00009699"/>
    </source>
</evidence>
<dbReference type="PANTHER" id="PTHR12145">
    <property type="entry name" value="MANNAN ENDO-1,6-ALPHA-MANNOSIDASE DCW1"/>
    <property type="match status" value="1"/>
</dbReference>
<dbReference type="EC" id="3.2.1.101" evidence="3"/>
<feature type="compositionally biased region" description="Low complexity" evidence="8">
    <location>
        <begin position="386"/>
        <end position="402"/>
    </location>
</feature>
<feature type="transmembrane region" description="Helical" evidence="9">
    <location>
        <begin position="417"/>
        <end position="441"/>
    </location>
</feature>
<dbReference type="RefSeq" id="XP_025469834.1">
    <property type="nucleotide sequence ID" value="XM_025609042.1"/>
</dbReference>
<dbReference type="GO" id="GO:0016052">
    <property type="term" value="P:carbohydrate catabolic process"/>
    <property type="evidence" value="ECO:0007669"/>
    <property type="project" value="InterPro"/>
</dbReference>
<name>A0A317X3D2_9EURO</name>
<keyword evidence="12" id="KW-1185">Reference proteome</keyword>
<dbReference type="OrthoDB" id="4312517at2759"/>
<keyword evidence="6" id="KW-0325">Glycoprotein</keyword>
<dbReference type="SUPFAM" id="SSF48208">
    <property type="entry name" value="Six-hairpin glycosidases"/>
    <property type="match status" value="1"/>
</dbReference>
<reference evidence="11 12" key="1">
    <citation type="submission" date="2016-12" db="EMBL/GenBank/DDBJ databases">
        <title>The genomes of Aspergillus section Nigri reveals drivers in fungal speciation.</title>
        <authorList>
            <consortium name="DOE Joint Genome Institute"/>
            <person name="Vesth T.C."/>
            <person name="Nybo J."/>
            <person name="Theobald S."/>
            <person name="Brandl J."/>
            <person name="Frisvad J.C."/>
            <person name="Nielsen K.F."/>
            <person name="Lyhne E.K."/>
            <person name="Kogle M.E."/>
            <person name="Kuo A."/>
            <person name="Riley R."/>
            <person name="Clum A."/>
            <person name="Nolan M."/>
            <person name="Lipzen A."/>
            <person name="Salamov A."/>
            <person name="Henrissat B."/>
            <person name="Wiebenga A."/>
            <person name="De Vries R.P."/>
            <person name="Grigoriev I.V."/>
            <person name="Mortensen U.H."/>
            <person name="Andersen M.R."/>
            <person name="Baker S.E."/>
        </authorList>
    </citation>
    <scope>NUCLEOTIDE SEQUENCE [LARGE SCALE GENOMIC DNA]</scope>
    <source>
        <strain evidence="11 12">CBS 115572</strain>
    </source>
</reference>
<feature type="region of interest" description="Disordered" evidence="8">
    <location>
        <begin position="385"/>
        <end position="410"/>
    </location>
</feature>
<dbReference type="GO" id="GO:0008496">
    <property type="term" value="F:mannan endo-1,6-alpha-mannosidase activity"/>
    <property type="evidence" value="ECO:0007669"/>
    <property type="project" value="UniProtKB-EC"/>
</dbReference>
<sequence>MRVWRTLLLAGCVSAIEFNITKTDTIKTAATTELTNLLTDANFNGTINPIYSTGYPEGMLYTSLISYWNATGNTTYNDKIIERMHNQSEGIYSGVWVEIEVLTSDFVSWGLAAIAAAEVDFPGSPTNSSWLAWAKKVAYTLDLMIDQGSVCNGGLYDDESDEHGTQFDWFDNGAYFQLAARIAAASSGSDQGTYAEYAASAWSWSEKNGMVNTTDWSVSELVSNRTANASCVAVDTSRWSWAYGLYLSGAAHMYHATKSDVWMTRTEGLLNSTLDTFFINNIMVEVGFDSSSLGTAEQSTLSAYPFKGFLALCLASVANLMPDLADRIVPLLQDTAVAVAEQCDGTSNHTVCGSDWGSSTYNNDSSFENTWNAANIFTSKLLAPETSKSGNTTSSSGNSKSGDASKKTKSEKGISKAVIAGAVVAAAAGVALILAGILFALKRNQRRIPVPTREPYEPYYSAQGRGPVEMAQGRYVPEMGNGMTTELPGQVRYDPHEMESVAVSEVGGYGRGSRYEMG</sequence>
<evidence type="ECO:0000256" key="1">
    <source>
        <dbReference type="ARBA" id="ARBA00001452"/>
    </source>
</evidence>
<evidence type="ECO:0000256" key="4">
    <source>
        <dbReference type="ARBA" id="ARBA00022729"/>
    </source>
</evidence>
<dbReference type="Proteomes" id="UP000246702">
    <property type="component" value="Unassembled WGS sequence"/>
</dbReference>
<evidence type="ECO:0000256" key="7">
    <source>
        <dbReference type="ARBA" id="ARBA00023295"/>
    </source>
</evidence>
<comment type="similarity">
    <text evidence="2">Belongs to the glycosyl hydrolase 76 family.</text>
</comment>
<evidence type="ECO:0000256" key="5">
    <source>
        <dbReference type="ARBA" id="ARBA00022801"/>
    </source>
</evidence>
<dbReference type="GO" id="GO:0009272">
    <property type="term" value="P:fungal-type cell wall biogenesis"/>
    <property type="evidence" value="ECO:0007669"/>
    <property type="project" value="TreeGrafter"/>
</dbReference>
<organism evidence="11 12">
    <name type="scientific">Aspergillus sclerotioniger CBS 115572</name>
    <dbReference type="NCBI Taxonomy" id="1450535"/>
    <lineage>
        <taxon>Eukaryota</taxon>
        <taxon>Fungi</taxon>
        <taxon>Dikarya</taxon>
        <taxon>Ascomycota</taxon>
        <taxon>Pezizomycotina</taxon>
        <taxon>Eurotiomycetes</taxon>
        <taxon>Eurotiomycetidae</taxon>
        <taxon>Eurotiales</taxon>
        <taxon>Aspergillaceae</taxon>
        <taxon>Aspergillus</taxon>
        <taxon>Aspergillus subgen. Circumdati</taxon>
    </lineage>
</organism>
<feature type="signal peptide" evidence="10">
    <location>
        <begin position="1"/>
        <end position="15"/>
    </location>
</feature>
<dbReference type="EMBL" id="MSFK01000007">
    <property type="protein sequence ID" value="PWY93073.1"/>
    <property type="molecule type" value="Genomic_DNA"/>
</dbReference>
<protein>
    <recommendedName>
        <fullName evidence="3">mannan endo-1,6-alpha-mannosidase</fullName>
        <ecNumber evidence="3">3.2.1.101</ecNumber>
    </recommendedName>
</protein>
<comment type="catalytic activity">
    <reaction evidence="1">
        <text>Random hydrolysis of (1-&gt;6)-alpha-D-mannosidic linkages in unbranched (1-&gt;6)-mannans.</text>
        <dbReference type="EC" id="3.2.1.101"/>
    </reaction>
</comment>